<evidence type="ECO:0000313" key="2">
    <source>
        <dbReference type="Proteomes" id="UP000076925"/>
    </source>
</evidence>
<protein>
    <submittedName>
        <fullName evidence="1">Aspartyl protease</fullName>
    </submittedName>
</protein>
<organism evidence="1 2">
    <name type="scientific">Scytonema hofmannii PCC 7110</name>
    <dbReference type="NCBI Taxonomy" id="128403"/>
    <lineage>
        <taxon>Bacteria</taxon>
        <taxon>Bacillati</taxon>
        <taxon>Cyanobacteriota</taxon>
        <taxon>Cyanophyceae</taxon>
        <taxon>Nostocales</taxon>
        <taxon>Scytonemataceae</taxon>
        <taxon>Scytonema</taxon>
    </lineage>
</organism>
<name>A0A139WUX8_9CYAN</name>
<keyword evidence="1" id="KW-0378">Hydrolase</keyword>
<dbReference type="STRING" id="128403.WA1_41675"/>
<dbReference type="EMBL" id="ANNX02000047">
    <property type="protein sequence ID" value="KYC36239.1"/>
    <property type="molecule type" value="Genomic_DNA"/>
</dbReference>
<reference evidence="1 2" key="1">
    <citation type="journal article" date="2013" name="Genome Biol. Evol.">
        <title>Genomes of Stigonematalean cyanobacteria (subsection V) and the evolution of oxygenic photosynthesis from prokaryotes to plastids.</title>
        <authorList>
            <person name="Dagan T."/>
            <person name="Roettger M."/>
            <person name="Stucken K."/>
            <person name="Landan G."/>
            <person name="Koch R."/>
            <person name="Major P."/>
            <person name="Gould S.B."/>
            <person name="Goremykin V.V."/>
            <person name="Rippka R."/>
            <person name="Tandeau de Marsac N."/>
            <person name="Gugger M."/>
            <person name="Lockhart P.J."/>
            <person name="Allen J.F."/>
            <person name="Brune I."/>
            <person name="Maus I."/>
            <person name="Puhler A."/>
            <person name="Martin W.F."/>
        </authorList>
    </citation>
    <scope>NUCLEOTIDE SEQUENCE [LARGE SCALE GENOMIC DNA]</scope>
    <source>
        <strain evidence="1 2">PCC 7110</strain>
    </source>
</reference>
<accession>A0A139WUX8</accession>
<evidence type="ECO:0000313" key="1">
    <source>
        <dbReference type="EMBL" id="KYC36239.1"/>
    </source>
</evidence>
<keyword evidence="2" id="KW-1185">Reference proteome</keyword>
<dbReference type="GO" id="GO:0008233">
    <property type="term" value="F:peptidase activity"/>
    <property type="evidence" value="ECO:0007669"/>
    <property type="project" value="UniProtKB-KW"/>
</dbReference>
<proteinExistence type="predicted"/>
<dbReference type="RefSeq" id="WP_017742954.1">
    <property type="nucleotide sequence ID" value="NZ_KQ976354.1"/>
</dbReference>
<dbReference type="Proteomes" id="UP000076925">
    <property type="component" value="Unassembled WGS sequence"/>
</dbReference>
<dbReference type="AlphaFoldDB" id="A0A139WUX8"/>
<dbReference type="OrthoDB" id="460223at2"/>
<comment type="caution">
    <text evidence="1">The sequence shown here is derived from an EMBL/GenBank/DDBJ whole genome shotgun (WGS) entry which is preliminary data.</text>
</comment>
<sequence>MIEGRFGDNQELFFEIQFVTANNEFFFVEALFDTGFTDGWLAINKQDLEALDWALMVLQFEMQTARGSAKFDIYSGKIIIDGVEVSIPVHVGENLPDTIVGSHWLDIMRLIADKPAGILTLEIVSS</sequence>
<gene>
    <name evidence="1" type="ORF">WA1_41675</name>
</gene>
<keyword evidence="1" id="KW-0645">Protease</keyword>
<dbReference type="GO" id="GO:0006508">
    <property type="term" value="P:proteolysis"/>
    <property type="evidence" value="ECO:0007669"/>
    <property type="project" value="UniProtKB-KW"/>
</dbReference>